<reference evidence="4 5" key="1">
    <citation type="submission" date="2024-02" db="EMBL/GenBank/DDBJ databases">
        <title>Discinaceae phylogenomics.</title>
        <authorList>
            <person name="Dirks A.C."/>
            <person name="James T.Y."/>
        </authorList>
    </citation>
    <scope>NUCLEOTIDE SEQUENCE [LARGE SCALE GENOMIC DNA]</scope>
    <source>
        <strain evidence="4 5">ACD0624</strain>
    </source>
</reference>
<feature type="compositionally biased region" description="Pro residues" evidence="1">
    <location>
        <begin position="687"/>
        <end position="701"/>
    </location>
</feature>
<feature type="compositionally biased region" description="Basic residues" evidence="1">
    <location>
        <begin position="546"/>
        <end position="574"/>
    </location>
</feature>
<keyword evidence="5" id="KW-1185">Reference proteome</keyword>
<feature type="compositionally biased region" description="Polar residues" evidence="1">
    <location>
        <begin position="792"/>
        <end position="807"/>
    </location>
</feature>
<dbReference type="PROSITE" id="PS50105">
    <property type="entry name" value="SAM_DOMAIN"/>
    <property type="match status" value="1"/>
</dbReference>
<gene>
    <name evidence="4" type="ORF">Q9L58_001969</name>
</gene>
<dbReference type="Pfam" id="PF07647">
    <property type="entry name" value="SAM_2"/>
    <property type="match status" value="1"/>
</dbReference>
<name>A0ABR3GSX2_9PEZI</name>
<dbReference type="PROSITE" id="PS50003">
    <property type="entry name" value="PH_DOMAIN"/>
    <property type="match status" value="1"/>
</dbReference>
<feature type="compositionally biased region" description="Basic residues" evidence="1">
    <location>
        <begin position="369"/>
        <end position="379"/>
    </location>
</feature>
<dbReference type="Pfam" id="PF00169">
    <property type="entry name" value="PH"/>
    <property type="match status" value="1"/>
</dbReference>
<comment type="caution">
    <text evidence="4">The sequence shown here is derived from an EMBL/GenBank/DDBJ whole genome shotgun (WGS) entry which is preliminary data.</text>
</comment>
<dbReference type="Gene3D" id="1.10.150.50">
    <property type="entry name" value="Transcription Factor, Ets-1"/>
    <property type="match status" value="1"/>
</dbReference>
<feature type="compositionally biased region" description="Low complexity" evidence="1">
    <location>
        <begin position="712"/>
        <end position="721"/>
    </location>
</feature>
<feature type="domain" description="PH" evidence="2">
    <location>
        <begin position="879"/>
        <end position="1005"/>
    </location>
</feature>
<dbReference type="SUPFAM" id="SSF47769">
    <property type="entry name" value="SAM/Pointed domain"/>
    <property type="match status" value="1"/>
</dbReference>
<dbReference type="InterPro" id="IPR001660">
    <property type="entry name" value="SAM"/>
</dbReference>
<accession>A0ABR3GSX2</accession>
<feature type="region of interest" description="Disordered" evidence="1">
    <location>
        <begin position="683"/>
        <end position="833"/>
    </location>
</feature>
<feature type="region of interest" description="Disordered" evidence="1">
    <location>
        <begin position="351"/>
        <end position="388"/>
    </location>
</feature>
<evidence type="ECO:0000259" key="2">
    <source>
        <dbReference type="PROSITE" id="PS50003"/>
    </source>
</evidence>
<feature type="region of interest" description="Disordered" evidence="1">
    <location>
        <begin position="226"/>
        <end position="248"/>
    </location>
</feature>
<evidence type="ECO:0000256" key="1">
    <source>
        <dbReference type="SAM" id="MobiDB-lite"/>
    </source>
</evidence>
<feature type="compositionally biased region" description="Pro residues" evidence="1">
    <location>
        <begin position="234"/>
        <end position="245"/>
    </location>
</feature>
<dbReference type="SMART" id="SM00454">
    <property type="entry name" value="SAM"/>
    <property type="match status" value="1"/>
</dbReference>
<evidence type="ECO:0000313" key="5">
    <source>
        <dbReference type="Proteomes" id="UP001447188"/>
    </source>
</evidence>
<evidence type="ECO:0000259" key="3">
    <source>
        <dbReference type="PROSITE" id="PS50105"/>
    </source>
</evidence>
<evidence type="ECO:0000313" key="4">
    <source>
        <dbReference type="EMBL" id="KAL0638918.1"/>
    </source>
</evidence>
<feature type="compositionally biased region" description="Basic residues" evidence="1">
    <location>
        <begin position="441"/>
        <end position="451"/>
    </location>
</feature>
<protein>
    <submittedName>
        <fullName evidence="4">Uncharacterized protein</fullName>
    </submittedName>
</protein>
<organism evidence="4 5">
    <name type="scientific">Discina gigas</name>
    <dbReference type="NCBI Taxonomy" id="1032678"/>
    <lineage>
        <taxon>Eukaryota</taxon>
        <taxon>Fungi</taxon>
        <taxon>Dikarya</taxon>
        <taxon>Ascomycota</taxon>
        <taxon>Pezizomycotina</taxon>
        <taxon>Pezizomycetes</taxon>
        <taxon>Pezizales</taxon>
        <taxon>Discinaceae</taxon>
        <taxon>Discina</taxon>
    </lineage>
</organism>
<sequence>MAAMVSINQYLLHELTLEPPFRQGQYISHSRLSQRLSSLNRPMSNNFRPVSTATSIDSATDFEEHRRKPMNGWGSRESVIMESAGEEDDAEHSDAESIESLGARARMMTEMLSDSDSSFEGRRSTDGELTFTSLSEYDESYDVPATPPSLLPEYTVGSFQMMELSDQKSPSIFRTYSLNTPPASSHDSMSTIGPKGPHLFRSYSTSHATSIAHINIPRLSIVMPPTPSASASPASPPALPSPSHFPQPQSAIDESLPYLFREPELRPMSELSQVVSDYDIDEVRSWSPKQVCAWMAALGFERELVDKFERNDISGPILIDLKWEDLKELDIQSFGKRIELWSEIHHLRTRTASSPPVKQDPFPHTVSHVSRKSSTRSKASKSSPRLLQSQMVVREVGHMRSGSGIKALPDLPTLLPRAERRQEIVEREDSSDEEPAPRVRSQIRKRARRTTARVPRKQYAVESVVSDSAVSDAGSGYLHQLRYMPSIDDVDEHVVVRARRAKSPARRRATGSLMPYDSISVRGANRSRRNSKLIEDFTTFPAPGKTRSKKPHRCSKGDKCRKHGKPAETKRRRSPEHGTIFIATTPSIADASALPRLSAFEALTRPGSMLAPSVLASSDVLGPIHGREVKLQEGTLKDVGRMDPLENVKQFLTLQHLQHLEERRASPPPVPTKSAEDLARAHLRGPTVPPTPPPTSSPPLLPRSDAMLPPTSSHGSTSSVSIPFLPASHLPPTPTASPPFRSRTPSLGLRTMGMERACPPDFNPTSPVSRMRSPSGMMRTTTPFSEADVPVHTSTPPINDRSQSQSAPPDMRYRRFPTPDRAQFSLPTTPIPLPARRATSAAQFRPQPLHMTSVDENAEWELVEEDEDGTKMAPSPPPQRTHSGWMKKRRTNWFRHEWPDYHFVLKGTRLGYARHMEKEDGFIEMDNYSVACSTTASHKLSAAFKGAKFFGKKTIREGENGAYFFQLVPATPEAGKSGIGKVHYFAVGSREERIDWMRELMLAKAIKQKKDGFEVEVNGQRV</sequence>
<feature type="region of interest" description="Disordered" evidence="1">
    <location>
        <begin position="424"/>
        <end position="451"/>
    </location>
</feature>
<dbReference type="Gene3D" id="2.30.29.30">
    <property type="entry name" value="Pleckstrin-homology domain (PH domain)/Phosphotyrosine-binding domain (PTB)"/>
    <property type="match status" value="1"/>
</dbReference>
<dbReference type="Proteomes" id="UP001447188">
    <property type="component" value="Unassembled WGS sequence"/>
</dbReference>
<dbReference type="InterPro" id="IPR011993">
    <property type="entry name" value="PH-like_dom_sf"/>
</dbReference>
<dbReference type="InterPro" id="IPR013761">
    <property type="entry name" value="SAM/pointed_sf"/>
</dbReference>
<feature type="region of interest" description="Disordered" evidence="1">
    <location>
        <begin position="537"/>
        <end position="576"/>
    </location>
</feature>
<feature type="domain" description="SAM" evidence="3">
    <location>
        <begin position="286"/>
        <end position="350"/>
    </location>
</feature>
<proteinExistence type="predicted"/>
<dbReference type="SUPFAM" id="SSF50729">
    <property type="entry name" value="PH domain-like"/>
    <property type="match status" value="1"/>
</dbReference>
<dbReference type="SMART" id="SM00233">
    <property type="entry name" value="PH"/>
    <property type="match status" value="1"/>
</dbReference>
<dbReference type="EMBL" id="JBBBZM010000016">
    <property type="protein sequence ID" value="KAL0638918.1"/>
    <property type="molecule type" value="Genomic_DNA"/>
</dbReference>
<dbReference type="CDD" id="cd09535">
    <property type="entry name" value="SAM_BOI-like_fungal"/>
    <property type="match status" value="1"/>
</dbReference>
<dbReference type="InterPro" id="IPR001849">
    <property type="entry name" value="PH_domain"/>
</dbReference>